<dbReference type="AlphaFoldDB" id="V3ZRK5"/>
<evidence type="ECO:0000313" key="2">
    <source>
        <dbReference type="EMBL" id="ESO85185.1"/>
    </source>
</evidence>
<dbReference type="Proteomes" id="UP000030746">
    <property type="component" value="Unassembled WGS sequence"/>
</dbReference>
<dbReference type="InterPro" id="IPR006016">
    <property type="entry name" value="UspA"/>
</dbReference>
<dbReference type="RefSeq" id="XP_009064102.1">
    <property type="nucleotide sequence ID" value="XM_009065854.1"/>
</dbReference>
<proteinExistence type="predicted"/>
<dbReference type="PANTHER" id="PTHR46989">
    <property type="entry name" value="USP DOMAIN-CONTAINING PROTEIN"/>
    <property type="match status" value="1"/>
</dbReference>
<organism evidence="2 3">
    <name type="scientific">Lottia gigantea</name>
    <name type="common">Giant owl limpet</name>
    <dbReference type="NCBI Taxonomy" id="225164"/>
    <lineage>
        <taxon>Eukaryota</taxon>
        <taxon>Metazoa</taxon>
        <taxon>Spiralia</taxon>
        <taxon>Lophotrochozoa</taxon>
        <taxon>Mollusca</taxon>
        <taxon>Gastropoda</taxon>
        <taxon>Patellogastropoda</taxon>
        <taxon>Lottioidea</taxon>
        <taxon>Lottiidae</taxon>
        <taxon>Lottia</taxon>
    </lineage>
</organism>
<dbReference type="EMBL" id="KB203301">
    <property type="protein sequence ID" value="ESO85185.1"/>
    <property type="molecule type" value="Genomic_DNA"/>
</dbReference>
<name>V3ZRK5_LOTGI</name>
<dbReference type="Pfam" id="PF00582">
    <property type="entry name" value="Usp"/>
    <property type="match status" value="1"/>
</dbReference>
<accession>V3ZRK5</accession>
<sequence length="139" mass="15214">MCNGSTNVRIAGYMEHIHKQENEVIVAHCPDYKNVVKSPIMSTDKSLINALLKQEEAEVEIIIQKIKEKISSAGLNCRLLRLTGDAGNAIVKTAENEKADCVVTGTRGLGTVRRTLLGSVSDYIIHHSHVPVLVCGHKK</sequence>
<dbReference type="OrthoDB" id="843225at2759"/>
<dbReference type="InterPro" id="IPR006015">
    <property type="entry name" value="Universal_stress_UspA"/>
</dbReference>
<dbReference type="CDD" id="cd23659">
    <property type="entry name" value="USP_At3g01520-like"/>
    <property type="match status" value="1"/>
</dbReference>
<feature type="domain" description="UspA" evidence="1">
    <location>
        <begin position="34"/>
        <end position="135"/>
    </location>
</feature>
<dbReference type="InterPro" id="IPR014729">
    <property type="entry name" value="Rossmann-like_a/b/a_fold"/>
</dbReference>
<dbReference type="CTD" id="20240745"/>
<dbReference type="GeneID" id="20240745"/>
<protein>
    <recommendedName>
        <fullName evidence="1">UspA domain-containing protein</fullName>
    </recommendedName>
</protein>
<dbReference type="Gene3D" id="3.40.50.620">
    <property type="entry name" value="HUPs"/>
    <property type="match status" value="1"/>
</dbReference>
<gene>
    <name evidence="2" type="ORF">LOTGIDRAFT_167972</name>
</gene>
<dbReference type="KEGG" id="lgi:LOTGIDRAFT_167972"/>
<evidence type="ECO:0000313" key="3">
    <source>
        <dbReference type="Proteomes" id="UP000030746"/>
    </source>
</evidence>
<dbReference type="STRING" id="225164.V3ZRK5"/>
<evidence type="ECO:0000259" key="1">
    <source>
        <dbReference type="Pfam" id="PF00582"/>
    </source>
</evidence>
<keyword evidence="3" id="KW-1185">Reference proteome</keyword>
<reference evidence="2 3" key="1">
    <citation type="journal article" date="2013" name="Nature">
        <title>Insights into bilaterian evolution from three spiralian genomes.</title>
        <authorList>
            <person name="Simakov O."/>
            <person name="Marletaz F."/>
            <person name="Cho S.J."/>
            <person name="Edsinger-Gonzales E."/>
            <person name="Havlak P."/>
            <person name="Hellsten U."/>
            <person name="Kuo D.H."/>
            <person name="Larsson T."/>
            <person name="Lv J."/>
            <person name="Arendt D."/>
            <person name="Savage R."/>
            <person name="Osoegawa K."/>
            <person name="de Jong P."/>
            <person name="Grimwood J."/>
            <person name="Chapman J.A."/>
            <person name="Shapiro H."/>
            <person name="Aerts A."/>
            <person name="Otillar R.P."/>
            <person name="Terry A.Y."/>
            <person name="Boore J.L."/>
            <person name="Grigoriev I.V."/>
            <person name="Lindberg D.R."/>
            <person name="Seaver E.C."/>
            <person name="Weisblat D.A."/>
            <person name="Putnam N.H."/>
            <person name="Rokhsar D.S."/>
        </authorList>
    </citation>
    <scope>NUCLEOTIDE SEQUENCE [LARGE SCALE GENOMIC DNA]</scope>
</reference>
<dbReference type="HOGENOM" id="CLU_049301_9_2_1"/>
<dbReference type="PANTHER" id="PTHR46989:SF3">
    <property type="entry name" value="USPA DOMAIN-CONTAINING PROTEIN"/>
    <property type="match status" value="1"/>
</dbReference>
<dbReference type="PRINTS" id="PR01438">
    <property type="entry name" value="UNVRSLSTRESS"/>
</dbReference>
<dbReference type="SUPFAM" id="SSF52402">
    <property type="entry name" value="Adenine nucleotide alpha hydrolases-like"/>
    <property type="match status" value="1"/>
</dbReference>
<dbReference type="OMA" id="EWYIENM"/>